<reference evidence="3 4" key="1">
    <citation type="submission" date="2019-01" db="EMBL/GenBank/DDBJ databases">
        <authorList>
            <consortium name="Pathogen Informatics"/>
        </authorList>
    </citation>
    <scope>NUCLEOTIDE SEQUENCE [LARGE SCALE GENOMIC DNA]</scope>
    <source>
        <strain evidence="3 4">NCTC10142</strain>
        <plasmid evidence="4">13</plasmid>
    </source>
</reference>
<proteinExistence type="inferred from homology"/>
<dbReference type="Proteomes" id="UP000289506">
    <property type="component" value="Plasmid 13"/>
</dbReference>
<dbReference type="PROSITE" id="PS50173">
    <property type="entry name" value="UMUC"/>
    <property type="match status" value="1"/>
</dbReference>
<feature type="domain" description="UmuC" evidence="2">
    <location>
        <begin position="7"/>
        <end position="189"/>
    </location>
</feature>
<dbReference type="Pfam" id="PF00817">
    <property type="entry name" value="IMS"/>
    <property type="match status" value="1"/>
</dbReference>
<dbReference type="Gene3D" id="1.10.150.20">
    <property type="entry name" value="5' to 3' exonuclease, C-terminal subdomain"/>
    <property type="match status" value="1"/>
</dbReference>
<name>A0A449AHN1_9BACT</name>
<keyword evidence="3" id="KW-0548">Nucleotidyltransferase</keyword>
<dbReference type="AlphaFoldDB" id="A0A449AHN1"/>
<dbReference type="GO" id="GO:0006281">
    <property type="term" value="P:DNA repair"/>
    <property type="evidence" value="ECO:0007669"/>
    <property type="project" value="InterPro"/>
</dbReference>
<dbReference type="EC" id="2.7.7.7" evidence="3"/>
<gene>
    <name evidence="3" type="primary">dinP</name>
    <name evidence="3" type="ORF">NCTC10142_00247</name>
</gene>
<dbReference type="Gene3D" id="3.30.1490.100">
    <property type="entry name" value="DNA polymerase, Y-family, little finger domain"/>
    <property type="match status" value="1"/>
</dbReference>
<comment type="similarity">
    <text evidence="1">Belongs to the DNA polymerase type-Y family.</text>
</comment>
<keyword evidence="3" id="KW-0808">Transferase</keyword>
<dbReference type="EMBL" id="LR214986">
    <property type="protein sequence ID" value="VEU64503.1"/>
    <property type="molecule type" value="Genomic_DNA"/>
</dbReference>
<dbReference type="InterPro" id="IPR017961">
    <property type="entry name" value="DNA_pol_Y-fam_little_finger"/>
</dbReference>
<evidence type="ECO:0000313" key="3">
    <source>
        <dbReference type="EMBL" id="VEU64503.1"/>
    </source>
</evidence>
<dbReference type="Gene3D" id="3.40.1170.60">
    <property type="match status" value="1"/>
</dbReference>
<dbReference type="InterPro" id="IPR043502">
    <property type="entry name" value="DNA/RNA_pol_sf"/>
</dbReference>
<organism evidence="3 4">
    <name type="scientific">Mycoplasmopsis cynos</name>
    <dbReference type="NCBI Taxonomy" id="171284"/>
    <lineage>
        <taxon>Bacteria</taxon>
        <taxon>Bacillati</taxon>
        <taxon>Mycoplasmatota</taxon>
        <taxon>Mycoplasmoidales</taxon>
        <taxon>Metamycoplasmataceae</taxon>
        <taxon>Mycoplasmopsis</taxon>
    </lineage>
</organism>
<sequence length="412" mass="47854">MKSNRYIFHIDFDSYFVNAIRTIRPELKNKPVAIAKNSIHSIAVSVSYELRAKGVNAGMKVINIKKIEPNTIICDSRFDLYSTLSSEIFRYLEKNYCSEIEIASIDECFLFFYHNQIQNDEQALMLGKKIQSEILKKFKIEVTIGISYTKFFAKMTTNISKPFGIRLTNHNNYQNNFWELDVEKFHGIGSKIATKLRQIGIYKIKDLANCDFNNYSLREIFGTVGFKYREALNIDHFDAYNSSTDIKGIGNETTFNTITQSEEVILQSLNSLVKKVSNRLKMYAKMGKVITLVVRKLNKGWVSKQRQILNYTNDEEIIKKVAYNLFYEYFYETELLGIGLRVTNLIESYNNFFKISLFEETNCRNNSKIDGIISTIKAKAKTNNVYTLKDYEVIQNRVNRFGKKITTGIFKK</sequence>
<evidence type="ECO:0000313" key="4">
    <source>
        <dbReference type="Proteomes" id="UP000289506"/>
    </source>
</evidence>
<dbReference type="GO" id="GO:0003684">
    <property type="term" value="F:damaged DNA binding"/>
    <property type="evidence" value="ECO:0007669"/>
    <property type="project" value="InterPro"/>
</dbReference>
<dbReference type="InterPro" id="IPR043128">
    <property type="entry name" value="Rev_trsase/Diguanyl_cyclase"/>
</dbReference>
<dbReference type="Pfam" id="PF11798">
    <property type="entry name" value="IMS_HHH"/>
    <property type="match status" value="1"/>
</dbReference>
<dbReference type="GO" id="GO:0005829">
    <property type="term" value="C:cytosol"/>
    <property type="evidence" value="ECO:0007669"/>
    <property type="project" value="TreeGrafter"/>
</dbReference>
<dbReference type="Pfam" id="PF11799">
    <property type="entry name" value="IMS_C"/>
    <property type="match status" value="1"/>
</dbReference>
<dbReference type="Gene3D" id="3.30.70.270">
    <property type="match status" value="1"/>
</dbReference>
<geneLocation type="plasmid" evidence="3 4">
    <name>13</name>
</geneLocation>
<dbReference type="InterPro" id="IPR036775">
    <property type="entry name" value="DNA_pol_Y-fam_lit_finger_sf"/>
</dbReference>
<dbReference type="CDD" id="cd03586">
    <property type="entry name" value="PolY_Pol_IV_kappa"/>
    <property type="match status" value="1"/>
</dbReference>
<keyword evidence="3" id="KW-0614">Plasmid</keyword>
<dbReference type="GO" id="GO:0009432">
    <property type="term" value="P:SOS response"/>
    <property type="evidence" value="ECO:0007669"/>
    <property type="project" value="TreeGrafter"/>
</dbReference>
<evidence type="ECO:0000256" key="1">
    <source>
        <dbReference type="ARBA" id="ARBA00010945"/>
    </source>
</evidence>
<dbReference type="PANTHER" id="PTHR11076:SF33">
    <property type="entry name" value="DNA POLYMERASE KAPPA"/>
    <property type="match status" value="1"/>
</dbReference>
<dbReference type="InterPro" id="IPR022880">
    <property type="entry name" value="DNApol_IV"/>
</dbReference>
<dbReference type="RefSeq" id="WP_129720471.1">
    <property type="nucleotide sequence ID" value="NZ_LR214986.1"/>
</dbReference>
<evidence type="ECO:0000259" key="2">
    <source>
        <dbReference type="PROSITE" id="PS50173"/>
    </source>
</evidence>
<dbReference type="GO" id="GO:0042276">
    <property type="term" value="P:error-prone translesion synthesis"/>
    <property type="evidence" value="ECO:0007669"/>
    <property type="project" value="TreeGrafter"/>
</dbReference>
<dbReference type="GO" id="GO:0003887">
    <property type="term" value="F:DNA-directed DNA polymerase activity"/>
    <property type="evidence" value="ECO:0007669"/>
    <property type="project" value="UniProtKB-EC"/>
</dbReference>
<dbReference type="InterPro" id="IPR050116">
    <property type="entry name" value="DNA_polymerase-Y"/>
</dbReference>
<dbReference type="PANTHER" id="PTHR11076">
    <property type="entry name" value="DNA REPAIR POLYMERASE UMUC / TRANSFERASE FAMILY MEMBER"/>
    <property type="match status" value="1"/>
</dbReference>
<accession>A0A449AHN1</accession>
<dbReference type="SUPFAM" id="SSF56672">
    <property type="entry name" value="DNA/RNA polymerases"/>
    <property type="match status" value="1"/>
</dbReference>
<dbReference type="InterPro" id="IPR024728">
    <property type="entry name" value="PolY_HhH_motif"/>
</dbReference>
<protein>
    <submittedName>
        <fullName evidence="3">DNA polymerase IV</fullName>
        <ecNumber evidence="3">2.7.7.7</ecNumber>
    </submittedName>
</protein>
<dbReference type="SUPFAM" id="SSF100879">
    <property type="entry name" value="Lesion bypass DNA polymerase (Y-family), little finger domain"/>
    <property type="match status" value="1"/>
</dbReference>
<dbReference type="InterPro" id="IPR001126">
    <property type="entry name" value="UmuC"/>
</dbReference>